<protein>
    <recommendedName>
        <fullName evidence="3">DUF4371 domain-containing protein</fullName>
    </recommendedName>
</protein>
<keyword evidence="2" id="KW-1185">Reference proteome</keyword>
<accession>A0ABN8Q352</accession>
<reference evidence="1 2" key="1">
    <citation type="submission" date="2022-05" db="EMBL/GenBank/DDBJ databases">
        <authorList>
            <consortium name="Genoscope - CEA"/>
            <person name="William W."/>
        </authorList>
    </citation>
    <scope>NUCLEOTIDE SEQUENCE [LARGE SCALE GENOMIC DNA]</scope>
</reference>
<dbReference type="Proteomes" id="UP001159405">
    <property type="component" value="Unassembled WGS sequence"/>
</dbReference>
<sequence>WLVYSNECDGGFCLPCVLFAIRESLGTLVTTPFNRWTKVSKVCGEHEKHRYHIDVMVAYDNFLTTSRNPQKNIQVQIETERGRTIKRNREIVKSVAKCVHFCGKQCIALRGHRDDSTADQNGNRGNFLALLELRIDSGDEVLKNHLATCSANARYSSKTIQNQLIMLIGDHIRDSIIQEIKEAKYFSILCDEFVDFRCTDRIAGQVISSLILEKLDQWGLDISNCRGQGYDGASNMSAQARGVQGLIAQKNPKALYVHCNSHVLNL</sequence>
<evidence type="ECO:0008006" key="3">
    <source>
        <dbReference type="Google" id="ProtNLM"/>
    </source>
</evidence>
<dbReference type="PANTHER" id="PTHR45749">
    <property type="match status" value="1"/>
</dbReference>
<dbReference type="PANTHER" id="PTHR45749:SF21">
    <property type="entry name" value="DUF4371 DOMAIN-CONTAINING PROTEIN"/>
    <property type="match status" value="1"/>
</dbReference>
<evidence type="ECO:0000313" key="2">
    <source>
        <dbReference type="Proteomes" id="UP001159405"/>
    </source>
</evidence>
<proteinExistence type="predicted"/>
<organism evidence="1 2">
    <name type="scientific">Porites lobata</name>
    <dbReference type="NCBI Taxonomy" id="104759"/>
    <lineage>
        <taxon>Eukaryota</taxon>
        <taxon>Metazoa</taxon>
        <taxon>Cnidaria</taxon>
        <taxon>Anthozoa</taxon>
        <taxon>Hexacorallia</taxon>
        <taxon>Scleractinia</taxon>
        <taxon>Fungiina</taxon>
        <taxon>Poritidae</taxon>
        <taxon>Porites</taxon>
    </lineage>
</organism>
<feature type="non-terminal residue" evidence="1">
    <location>
        <position position="266"/>
    </location>
</feature>
<feature type="non-terminal residue" evidence="1">
    <location>
        <position position="1"/>
    </location>
</feature>
<comment type="caution">
    <text evidence="1">The sequence shown here is derived from an EMBL/GenBank/DDBJ whole genome shotgun (WGS) entry which is preliminary data.</text>
</comment>
<dbReference type="EMBL" id="CALNXK010000097">
    <property type="protein sequence ID" value="CAH3154017.1"/>
    <property type="molecule type" value="Genomic_DNA"/>
</dbReference>
<name>A0ABN8Q352_9CNID</name>
<evidence type="ECO:0000313" key="1">
    <source>
        <dbReference type="EMBL" id="CAH3154017.1"/>
    </source>
</evidence>
<gene>
    <name evidence="1" type="ORF">PLOB_00049851</name>
</gene>